<protein>
    <submittedName>
        <fullName evidence="1">Uncharacterized protein</fullName>
    </submittedName>
</protein>
<organism evidence="1 2">
    <name type="scientific">Dreissena polymorpha</name>
    <name type="common">Zebra mussel</name>
    <name type="synonym">Mytilus polymorpha</name>
    <dbReference type="NCBI Taxonomy" id="45954"/>
    <lineage>
        <taxon>Eukaryota</taxon>
        <taxon>Metazoa</taxon>
        <taxon>Spiralia</taxon>
        <taxon>Lophotrochozoa</taxon>
        <taxon>Mollusca</taxon>
        <taxon>Bivalvia</taxon>
        <taxon>Autobranchia</taxon>
        <taxon>Heteroconchia</taxon>
        <taxon>Euheterodonta</taxon>
        <taxon>Imparidentia</taxon>
        <taxon>Neoheterodontei</taxon>
        <taxon>Myida</taxon>
        <taxon>Dreissenoidea</taxon>
        <taxon>Dreissenidae</taxon>
        <taxon>Dreissena</taxon>
    </lineage>
</organism>
<comment type="caution">
    <text evidence="1">The sequence shown here is derived from an EMBL/GenBank/DDBJ whole genome shotgun (WGS) entry which is preliminary data.</text>
</comment>
<evidence type="ECO:0000313" key="1">
    <source>
        <dbReference type="EMBL" id="KAH3834557.1"/>
    </source>
</evidence>
<sequence length="99" mass="11474">MEKYIVFDGKGSNVTSWFRKEKIVAFSWSTIAHKTYHYFSLEGDMKRQFLIINFYEHCMKDRVFMVVISGNEGHGCAYDTQASYPQFLFATGDDHGAPE</sequence>
<keyword evidence="2" id="KW-1185">Reference proteome</keyword>
<proteinExistence type="predicted"/>
<dbReference type="AlphaFoldDB" id="A0A9D4QLH0"/>
<dbReference type="EMBL" id="JAIWYP010000004">
    <property type="protein sequence ID" value="KAH3834557.1"/>
    <property type="molecule type" value="Genomic_DNA"/>
</dbReference>
<accession>A0A9D4QLH0</accession>
<reference evidence="1" key="2">
    <citation type="submission" date="2020-11" db="EMBL/GenBank/DDBJ databases">
        <authorList>
            <person name="McCartney M.A."/>
            <person name="Auch B."/>
            <person name="Kono T."/>
            <person name="Mallez S."/>
            <person name="Becker A."/>
            <person name="Gohl D.M."/>
            <person name="Silverstein K.A.T."/>
            <person name="Koren S."/>
            <person name="Bechman K.B."/>
            <person name="Herman A."/>
            <person name="Abrahante J.E."/>
            <person name="Garbe J."/>
        </authorList>
    </citation>
    <scope>NUCLEOTIDE SEQUENCE</scope>
    <source>
        <strain evidence="1">Duluth1</strain>
        <tissue evidence="1">Whole animal</tissue>
    </source>
</reference>
<name>A0A9D4QLH0_DREPO</name>
<gene>
    <name evidence="1" type="ORF">DPMN_107887</name>
</gene>
<dbReference type="Proteomes" id="UP000828390">
    <property type="component" value="Unassembled WGS sequence"/>
</dbReference>
<reference evidence="1" key="1">
    <citation type="journal article" date="2019" name="bioRxiv">
        <title>The Genome of the Zebra Mussel, Dreissena polymorpha: A Resource for Invasive Species Research.</title>
        <authorList>
            <person name="McCartney M.A."/>
            <person name="Auch B."/>
            <person name="Kono T."/>
            <person name="Mallez S."/>
            <person name="Zhang Y."/>
            <person name="Obille A."/>
            <person name="Becker A."/>
            <person name="Abrahante J.E."/>
            <person name="Garbe J."/>
            <person name="Badalamenti J.P."/>
            <person name="Herman A."/>
            <person name="Mangelson H."/>
            <person name="Liachko I."/>
            <person name="Sullivan S."/>
            <person name="Sone E.D."/>
            <person name="Koren S."/>
            <person name="Silverstein K.A.T."/>
            <person name="Beckman K.B."/>
            <person name="Gohl D.M."/>
        </authorList>
    </citation>
    <scope>NUCLEOTIDE SEQUENCE</scope>
    <source>
        <strain evidence="1">Duluth1</strain>
        <tissue evidence="1">Whole animal</tissue>
    </source>
</reference>
<evidence type="ECO:0000313" key="2">
    <source>
        <dbReference type="Proteomes" id="UP000828390"/>
    </source>
</evidence>